<dbReference type="Gene3D" id="3.40.50.300">
    <property type="entry name" value="P-loop containing nucleotide triphosphate hydrolases"/>
    <property type="match status" value="1"/>
</dbReference>
<dbReference type="InterPro" id="IPR022812">
    <property type="entry name" value="Dynamin"/>
</dbReference>
<evidence type="ECO:0000256" key="1">
    <source>
        <dbReference type="ARBA" id="ARBA00022741"/>
    </source>
</evidence>
<dbReference type="InterPro" id="IPR027417">
    <property type="entry name" value="P-loop_NTPase"/>
</dbReference>
<dbReference type="GO" id="GO:0005874">
    <property type="term" value="C:microtubule"/>
    <property type="evidence" value="ECO:0007669"/>
    <property type="project" value="TreeGrafter"/>
</dbReference>
<dbReference type="GO" id="GO:0003924">
    <property type="term" value="F:GTPase activity"/>
    <property type="evidence" value="ECO:0007669"/>
    <property type="project" value="InterPro"/>
</dbReference>
<dbReference type="InterPro" id="IPR045063">
    <property type="entry name" value="Dynamin_N"/>
</dbReference>
<keyword evidence="6" id="KW-1185">Reference proteome</keyword>
<dbReference type="CDD" id="cd08771">
    <property type="entry name" value="DLP_1"/>
    <property type="match status" value="1"/>
</dbReference>
<evidence type="ECO:0000259" key="4">
    <source>
        <dbReference type="PROSITE" id="PS51718"/>
    </source>
</evidence>
<dbReference type="GO" id="GO:0016020">
    <property type="term" value="C:membrane"/>
    <property type="evidence" value="ECO:0007669"/>
    <property type="project" value="TreeGrafter"/>
</dbReference>
<dbReference type="Pfam" id="PF02212">
    <property type="entry name" value="GED"/>
    <property type="match status" value="1"/>
</dbReference>
<gene>
    <name evidence="5" type="ORF">PHLGIDRAFT_33123</name>
</gene>
<dbReference type="STRING" id="745531.A0A0C3PVE6"/>
<evidence type="ECO:0000313" key="5">
    <source>
        <dbReference type="EMBL" id="KIP11803.1"/>
    </source>
</evidence>
<name>A0A0C3PVE6_PHLG1</name>
<dbReference type="Pfam" id="PF00350">
    <property type="entry name" value="Dynamin_N"/>
    <property type="match status" value="1"/>
</dbReference>
<evidence type="ECO:0000256" key="2">
    <source>
        <dbReference type="ARBA" id="ARBA00023134"/>
    </source>
</evidence>
<dbReference type="SMART" id="SM00053">
    <property type="entry name" value="DYNc"/>
    <property type="match status" value="1"/>
</dbReference>
<protein>
    <recommendedName>
        <fullName evidence="7">GED domain-containing protein</fullName>
    </recommendedName>
</protein>
<dbReference type="InterPro" id="IPR001401">
    <property type="entry name" value="Dynamin_GTPase"/>
</dbReference>
<dbReference type="GO" id="GO:0005737">
    <property type="term" value="C:cytoplasm"/>
    <property type="evidence" value="ECO:0007669"/>
    <property type="project" value="TreeGrafter"/>
</dbReference>
<dbReference type="AlphaFoldDB" id="A0A0C3PVE6"/>
<dbReference type="SUPFAM" id="SSF52540">
    <property type="entry name" value="P-loop containing nucleoside triphosphate hydrolases"/>
    <property type="match status" value="1"/>
</dbReference>
<dbReference type="PANTHER" id="PTHR11566">
    <property type="entry name" value="DYNAMIN"/>
    <property type="match status" value="1"/>
</dbReference>
<dbReference type="PROSITE" id="PS51718">
    <property type="entry name" value="G_DYNAMIN_2"/>
    <property type="match status" value="1"/>
</dbReference>
<feature type="domain" description="Dynamin-type G" evidence="4">
    <location>
        <begin position="37"/>
        <end position="356"/>
    </location>
</feature>
<reference evidence="5 6" key="1">
    <citation type="journal article" date="2014" name="PLoS Genet.">
        <title>Analysis of the Phlebiopsis gigantea genome, transcriptome and secretome provides insight into its pioneer colonization strategies of wood.</title>
        <authorList>
            <person name="Hori C."/>
            <person name="Ishida T."/>
            <person name="Igarashi K."/>
            <person name="Samejima M."/>
            <person name="Suzuki H."/>
            <person name="Master E."/>
            <person name="Ferreira P."/>
            <person name="Ruiz-Duenas F.J."/>
            <person name="Held B."/>
            <person name="Canessa P."/>
            <person name="Larrondo L.F."/>
            <person name="Schmoll M."/>
            <person name="Druzhinina I.S."/>
            <person name="Kubicek C.P."/>
            <person name="Gaskell J.A."/>
            <person name="Kersten P."/>
            <person name="St John F."/>
            <person name="Glasner J."/>
            <person name="Sabat G."/>
            <person name="Splinter BonDurant S."/>
            <person name="Syed K."/>
            <person name="Yadav J."/>
            <person name="Mgbeahuruike A.C."/>
            <person name="Kovalchuk A."/>
            <person name="Asiegbu F.O."/>
            <person name="Lackner G."/>
            <person name="Hoffmeister D."/>
            <person name="Rencoret J."/>
            <person name="Gutierrez A."/>
            <person name="Sun H."/>
            <person name="Lindquist E."/>
            <person name="Barry K."/>
            <person name="Riley R."/>
            <person name="Grigoriev I.V."/>
            <person name="Henrissat B."/>
            <person name="Kues U."/>
            <person name="Berka R.M."/>
            <person name="Martinez A.T."/>
            <person name="Covert S.F."/>
            <person name="Blanchette R.A."/>
            <person name="Cullen D."/>
        </authorList>
    </citation>
    <scope>NUCLEOTIDE SEQUENCE [LARGE SCALE GENOMIC DNA]</scope>
    <source>
        <strain evidence="5 6">11061_1 CR5-6</strain>
    </source>
</reference>
<organism evidence="5 6">
    <name type="scientific">Phlebiopsis gigantea (strain 11061_1 CR5-6)</name>
    <name type="common">White-rot fungus</name>
    <name type="synonym">Peniophora gigantea</name>
    <dbReference type="NCBI Taxonomy" id="745531"/>
    <lineage>
        <taxon>Eukaryota</taxon>
        <taxon>Fungi</taxon>
        <taxon>Dikarya</taxon>
        <taxon>Basidiomycota</taxon>
        <taxon>Agaricomycotina</taxon>
        <taxon>Agaricomycetes</taxon>
        <taxon>Polyporales</taxon>
        <taxon>Phanerochaetaceae</taxon>
        <taxon>Phlebiopsis</taxon>
    </lineage>
</organism>
<dbReference type="InterPro" id="IPR000375">
    <property type="entry name" value="Dynamin_stalk"/>
</dbReference>
<dbReference type="GO" id="GO:0005525">
    <property type="term" value="F:GTP binding"/>
    <property type="evidence" value="ECO:0007669"/>
    <property type="project" value="InterPro"/>
</dbReference>
<sequence length="735" mass="81794">MINGFSSAAITQSEYARRTKDLISLITDLRGLGAQAHFDLPRIAVIGNTSVGKSSLVEALSGGYVSVPRAVNCCTRSPMECRIIRSDSPWQCQIIIRWENDADGNKITSREELFGPVLHDRSELEEMIRRAQLAVLNPSVPVQYLVDLDTSTLDDDKNFELPASLGSKRQFQFSESVVCLNLSGPDLTDLAFIDLPGLISNVGPGDDPSNIDAVKNMVMKHIEGNTLILLTITMRDDIDNQGAARLAQEADINGDRTIGALTKPDTIQAFEEKGWIRILEGLSRPLKYGYYMTKQPNPEELKSGISYEAARMNEEEFFRTTPPWCNMANHRDRMGTPQLTKALSKLLGTVINRALPELRRNLKDSLQDVRDQLASLPPPPPEDSASELLKLVTGFSADVGALVEGAQGSEQLLRQCRPAYKQFKRDIRRTAPRFVPFTATEGKKGCVELMLEPEEPVESEQAAEDKTLEMNLDAVGEHVEGSVTRELPYNVPFKAKIALIEKFLVNWGTHSTACFDTVHSAAAAALKDLARAHFARYGTTLPDNVEAIVESVVEQCQARTAERLQWMLELEDPPFTNNDHYFSIYRERYLTKYRDARKDIRDDGMQKANLDEAIAALAGLGWHGLVAEDLGRLSGPDPHEQELTVMAETAAYFHVAYKRIIDNVPRVIDHDFLRAVSREMQGALVVGLRLGDDNASARAKAYLSEDENVAVTRAQLVDKRLLLEGVQTRLRVFGM</sequence>
<dbReference type="Gene3D" id="1.20.120.1240">
    <property type="entry name" value="Dynamin, middle domain"/>
    <property type="match status" value="1"/>
</dbReference>
<feature type="domain" description="GED" evidence="3">
    <location>
        <begin position="642"/>
        <end position="735"/>
    </location>
</feature>
<proteinExistence type="predicted"/>
<dbReference type="OrthoDB" id="5061070at2759"/>
<dbReference type="InterPro" id="IPR003130">
    <property type="entry name" value="GED"/>
</dbReference>
<dbReference type="PANTHER" id="PTHR11566:SF21">
    <property type="entry name" value="DYNAMIN RELATED PROTEIN 1, ISOFORM A"/>
    <property type="match status" value="1"/>
</dbReference>
<dbReference type="PRINTS" id="PR00195">
    <property type="entry name" value="DYNAMIN"/>
</dbReference>
<dbReference type="GO" id="GO:0008017">
    <property type="term" value="F:microtubule binding"/>
    <property type="evidence" value="ECO:0007669"/>
    <property type="project" value="TreeGrafter"/>
</dbReference>
<dbReference type="Pfam" id="PF01031">
    <property type="entry name" value="Dynamin_M"/>
    <property type="match status" value="1"/>
</dbReference>
<accession>A0A0C3PVE6</accession>
<evidence type="ECO:0008006" key="7">
    <source>
        <dbReference type="Google" id="ProtNLM"/>
    </source>
</evidence>
<dbReference type="InterPro" id="IPR020850">
    <property type="entry name" value="GED_dom"/>
</dbReference>
<evidence type="ECO:0000259" key="3">
    <source>
        <dbReference type="PROSITE" id="PS51388"/>
    </source>
</evidence>
<dbReference type="HOGENOM" id="CLU_008964_4_1_1"/>
<keyword evidence="1" id="KW-0547">Nucleotide-binding</keyword>
<evidence type="ECO:0000313" key="6">
    <source>
        <dbReference type="Proteomes" id="UP000053257"/>
    </source>
</evidence>
<dbReference type="Proteomes" id="UP000053257">
    <property type="component" value="Unassembled WGS sequence"/>
</dbReference>
<dbReference type="PROSITE" id="PS51388">
    <property type="entry name" value="GED"/>
    <property type="match status" value="1"/>
</dbReference>
<dbReference type="EMBL" id="KN840443">
    <property type="protein sequence ID" value="KIP11803.1"/>
    <property type="molecule type" value="Genomic_DNA"/>
</dbReference>
<keyword evidence="2" id="KW-0342">GTP-binding</keyword>
<dbReference type="InterPro" id="IPR030381">
    <property type="entry name" value="G_DYNAMIN_dom"/>
</dbReference>